<dbReference type="CDD" id="cd00118">
    <property type="entry name" value="LysM"/>
    <property type="match status" value="1"/>
</dbReference>
<feature type="transmembrane region" description="Helical" evidence="2">
    <location>
        <begin position="12"/>
        <end position="30"/>
    </location>
</feature>
<feature type="transmembrane region" description="Helical" evidence="2">
    <location>
        <begin position="50"/>
        <end position="79"/>
    </location>
</feature>
<dbReference type="InterPro" id="IPR036779">
    <property type="entry name" value="LysM_dom_sf"/>
</dbReference>
<evidence type="ECO:0008006" key="5">
    <source>
        <dbReference type="Google" id="ProtNLM"/>
    </source>
</evidence>
<organism evidence="3 4">
    <name type="scientific">Paeniglutamicibacter cryotolerans</name>
    <dbReference type="NCBI Taxonomy" id="670079"/>
    <lineage>
        <taxon>Bacteria</taxon>
        <taxon>Bacillati</taxon>
        <taxon>Actinomycetota</taxon>
        <taxon>Actinomycetes</taxon>
        <taxon>Micrococcales</taxon>
        <taxon>Micrococcaceae</taxon>
        <taxon>Paeniglutamicibacter</taxon>
    </lineage>
</organism>
<feature type="region of interest" description="Disordered" evidence="1">
    <location>
        <begin position="126"/>
        <end position="164"/>
    </location>
</feature>
<dbReference type="AlphaFoldDB" id="A0A839QX97"/>
<protein>
    <recommendedName>
        <fullName evidence="5">LysM domain-containing protein</fullName>
    </recommendedName>
</protein>
<dbReference type="EMBL" id="JACHVS010000002">
    <property type="protein sequence ID" value="MBB2996611.1"/>
    <property type="molecule type" value="Genomic_DNA"/>
</dbReference>
<keyword evidence="4" id="KW-1185">Reference proteome</keyword>
<gene>
    <name evidence="3" type="ORF">E9229_002858</name>
</gene>
<dbReference type="Gene3D" id="3.10.350.10">
    <property type="entry name" value="LysM domain"/>
    <property type="match status" value="1"/>
</dbReference>
<evidence type="ECO:0000313" key="4">
    <source>
        <dbReference type="Proteomes" id="UP000523000"/>
    </source>
</evidence>
<reference evidence="3 4" key="1">
    <citation type="submission" date="2020-08" db="EMBL/GenBank/DDBJ databases">
        <title>Sequencing the genomes of 1000 actinobacteria strains.</title>
        <authorList>
            <person name="Klenk H.-P."/>
        </authorList>
    </citation>
    <scope>NUCLEOTIDE SEQUENCE [LARGE SCALE GENOMIC DNA]</scope>
    <source>
        <strain evidence="3 4">DSM 22826</strain>
    </source>
</reference>
<keyword evidence="2" id="KW-0472">Membrane</keyword>
<keyword evidence="2" id="KW-0812">Transmembrane</keyword>
<dbReference type="InterPro" id="IPR018392">
    <property type="entry name" value="LysM"/>
</dbReference>
<proteinExistence type="predicted"/>
<evidence type="ECO:0000256" key="1">
    <source>
        <dbReference type="SAM" id="MobiDB-lite"/>
    </source>
</evidence>
<dbReference type="Proteomes" id="UP000523000">
    <property type="component" value="Unassembled WGS sequence"/>
</dbReference>
<evidence type="ECO:0000313" key="3">
    <source>
        <dbReference type="EMBL" id="MBB2996611.1"/>
    </source>
</evidence>
<keyword evidence="2" id="KW-1133">Transmembrane helix</keyword>
<dbReference type="RefSeq" id="WP_183512169.1">
    <property type="nucleotide sequence ID" value="NZ_BAABGK010000033.1"/>
</dbReference>
<accession>A0A839QX97</accession>
<sequence length="254" mass="27030">MNRYALRDIASLAGMVGFGFVLAHSGLSLLQHLPPGFDGRQTITVPELEYLIGIAYSALGLLLLGWVLLGAIAASASVVLSRLGLTHWADSARRLAPGFMYRLLAVALGGSLVLAPAAQAAPVPPETTAAASIGPRSDPAALRDPATAKPSPGTGLDSIPGPGWQPQHVSLPLKRLLGGSTRDPDSRQVVVRRGDSLWTLAQRELGQDARMADVARAWPRWYETNRRTVGPDPDLLEIGTVLEIPARQRPEDAH</sequence>
<name>A0A839QX97_9MICC</name>
<comment type="caution">
    <text evidence="3">The sequence shown here is derived from an EMBL/GenBank/DDBJ whole genome shotgun (WGS) entry which is preliminary data.</text>
</comment>
<evidence type="ECO:0000256" key="2">
    <source>
        <dbReference type="SAM" id="Phobius"/>
    </source>
</evidence>
<feature type="transmembrane region" description="Helical" evidence="2">
    <location>
        <begin position="99"/>
        <end position="118"/>
    </location>
</feature>